<dbReference type="GO" id="GO:0016887">
    <property type="term" value="F:ATP hydrolysis activity"/>
    <property type="evidence" value="ECO:0007669"/>
    <property type="project" value="InterPro"/>
</dbReference>
<keyword evidence="8" id="KW-1185">Reference proteome</keyword>
<dbReference type="PANTHER" id="PTHR43820:SF3">
    <property type="entry name" value="BRANCHED-CHAIN AMINO ACID TRANSPORT SYSTEM,ATP-BINDING PROTEIN"/>
    <property type="match status" value="1"/>
</dbReference>
<dbReference type="GO" id="GO:0015807">
    <property type="term" value="P:L-amino acid transport"/>
    <property type="evidence" value="ECO:0007669"/>
    <property type="project" value="TreeGrafter"/>
</dbReference>
<sequence length="236" mass="25757">MPLLEIDRLSVNYGAIQAVRDISLHVDEGEVVTLIGANGAGKTTTLRAVSRMLKPVAGSLRFAGRDITRIPADEAVKIGVAQSPEGRQVLARQSVQDNLELGAYTRRDAAGVRQDLARMYTRFPRLGERRHQLAGTLSGGEQQMLAIARALMSRPKLLLLDEPSLGLAPLIVREIFDIIRELNEQGTTILLVEQNAKLAMQASHRTYVLEAGQLTFSGPSAELLNDERVLHAYLGG</sequence>
<dbReference type="EMBL" id="QYUJ01000014">
    <property type="protein sequence ID" value="RJF71643.1"/>
    <property type="molecule type" value="Genomic_DNA"/>
</dbReference>
<organism evidence="7 8">
    <name type="scientific">Deinococcus cavernae</name>
    <dbReference type="NCBI Taxonomy" id="2320857"/>
    <lineage>
        <taxon>Bacteria</taxon>
        <taxon>Thermotogati</taxon>
        <taxon>Deinococcota</taxon>
        <taxon>Deinococci</taxon>
        <taxon>Deinococcales</taxon>
        <taxon>Deinococcaceae</taxon>
        <taxon>Deinococcus</taxon>
    </lineage>
</organism>
<accession>A0A418V6A1</accession>
<proteinExistence type="inferred from homology"/>
<dbReference type="PIRSF" id="PIRSF039137">
    <property type="entry name" value="ABC_branched_ATPase"/>
    <property type="match status" value="1"/>
</dbReference>
<evidence type="ECO:0000313" key="8">
    <source>
        <dbReference type="Proteomes" id="UP000286287"/>
    </source>
</evidence>
<evidence type="ECO:0000256" key="3">
    <source>
        <dbReference type="ARBA" id="ARBA00022741"/>
    </source>
</evidence>
<dbReference type="InterPro" id="IPR027417">
    <property type="entry name" value="P-loop_NTPase"/>
</dbReference>
<dbReference type="PANTHER" id="PTHR43820">
    <property type="entry name" value="HIGH-AFFINITY BRANCHED-CHAIN AMINO ACID TRANSPORT ATP-BINDING PROTEIN LIVF"/>
    <property type="match status" value="1"/>
</dbReference>
<dbReference type="GO" id="GO:0005524">
    <property type="term" value="F:ATP binding"/>
    <property type="evidence" value="ECO:0007669"/>
    <property type="project" value="UniProtKB-KW"/>
</dbReference>
<dbReference type="InterPro" id="IPR017871">
    <property type="entry name" value="ABC_transporter-like_CS"/>
</dbReference>
<comment type="similarity">
    <text evidence="1">Belongs to the ABC transporter superfamily.</text>
</comment>
<keyword evidence="3" id="KW-0547">Nucleotide-binding</keyword>
<dbReference type="InterPro" id="IPR030660">
    <property type="entry name" value="ABC_branched_ATPase_LivF/BraG"/>
</dbReference>
<dbReference type="OrthoDB" id="9776369at2"/>
<reference evidence="7 8" key="1">
    <citation type="submission" date="2018-09" db="EMBL/GenBank/DDBJ databases">
        <authorList>
            <person name="Zhu H."/>
        </authorList>
    </citation>
    <scope>NUCLEOTIDE SEQUENCE [LARGE SCALE GENOMIC DNA]</scope>
    <source>
        <strain evidence="7 8">K2S05-167</strain>
    </source>
</reference>
<name>A0A418V6A1_9DEIO</name>
<evidence type="ECO:0000256" key="4">
    <source>
        <dbReference type="ARBA" id="ARBA00022840"/>
    </source>
</evidence>
<dbReference type="PROSITE" id="PS00211">
    <property type="entry name" value="ABC_TRANSPORTER_1"/>
    <property type="match status" value="1"/>
</dbReference>
<gene>
    <name evidence="7" type="ORF">D3875_08755</name>
</gene>
<keyword evidence="5" id="KW-0029">Amino-acid transport</keyword>
<dbReference type="AlphaFoldDB" id="A0A418V6A1"/>
<comment type="caution">
    <text evidence="7">The sequence shown here is derived from an EMBL/GenBank/DDBJ whole genome shotgun (WGS) entry which is preliminary data.</text>
</comment>
<dbReference type="CDD" id="cd03224">
    <property type="entry name" value="ABC_TM1139_LivF_branched"/>
    <property type="match status" value="1"/>
</dbReference>
<dbReference type="InterPro" id="IPR052156">
    <property type="entry name" value="BCAA_Transport_ATP-bd_LivF"/>
</dbReference>
<dbReference type="Pfam" id="PF00005">
    <property type="entry name" value="ABC_tran"/>
    <property type="match status" value="1"/>
</dbReference>
<evidence type="ECO:0000256" key="5">
    <source>
        <dbReference type="ARBA" id="ARBA00022970"/>
    </source>
</evidence>
<dbReference type="InterPro" id="IPR003593">
    <property type="entry name" value="AAA+_ATPase"/>
</dbReference>
<dbReference type="Gene3D" id="3.40.50.300">
    <property type="entry name" value="P-loop containing nucleotide triphosphate hydrolases"/>
    <property type="match status" value="1"/>
</dbReference>
<dbReference type="SMART" id="SM00382">
    <property type="entry name" value="AAA"/>
    <property type="match status" value="1"/>
</dbReference>
<dbReference type="SUPFAM" id="SSF52540">
    <property type="entry name" value="P-loop containing nucleoside triphosphate hydrolases"/>
    <property type="match status" value="1"/>
</dbReference>
<keyword evidence="2" id="KW-0813">Transport</keyword>
<keyword evidence="4 7" id="KW-0067">ATP-binding</keyword>
<dbReference type="Proteomes" id="UP000286287">
    <property type="component" value="Unassembled WGS sequence"/>
</dbReference>
<dbReference type="InterPro" id="IPR003439">
    <property type="entry name" value="ABC_transporter-like_ATP-bd"/>
</dbReference>
<protein>
    <submittedName>
        <fullName evidence="7">ABC transporter ATP-binding protein</fullName>
    </submittedName>
</protein>
<dbReference type="PROSITE" id="PS50893">
    <property type="entry name" value="ABC_TRANSPORTER_2"/>
    <property type="match status" value="1"/>
</dbReference>
<feature type="domain" description="ABC transporter" evidence="6">
    <location>
        <begin position="4"/>
        <end position="236"/>
    </location>
</feature>
<dbReference type="GO" id="GO:0015658">
    <property type="term" value="F:branched-chain amino acid transmembrane transporter activity"/>
    <property type="evidence" value="ECO:0007669"/>
    <property type="project" value="InterPro"/>
</dbReference>
<evidence type="ECO:0000259" key="6">
    <source>
        <dbReference type="PROSITE" id="PS50893"/>
    </source>
</evidence>
<evidence type="ECO:0000256" key="1">
    <source>
        <dbReference type="ARBA" id="ARBA00005417"/>
    </source>
</evidence>
<evidence type="ECO:0000256" key="2">
    <source>
        <dbReference type="ARBA" id="ARBA00022448"/>
    </source>
</evidence>
<evidence type="ECO:0000313" key="7">
    <source>
        <dbReference type="EMBL" id="RJF71643.1"/>
    </source>
</evidence>